<dbReference type="InterPro" id="IPR048389">
    <property type="entry name" value="YciQ-like_C"/>
</dbReference>
<evidence type="ECO:0000313" key="5">
    <source>
        <dbReference type="Proteomes" id="UP000078148"/>
    </source>
</evidence>
<dbReference type="KEGG" id="pbv:AR543_04280"/>
<dbReference type="EMBL" id="CP013023">
    <property type="protein sequence ID" value="ANF95308.1"/>
    <property type="molecule type" value="Genomic_DNA"/>
</dbReference>
<evidence type="ECO:0000313" key="4">
    <source>
        <dbReference type="EMBL" id="ANF95308.1"/>
    </source>
</evidence>
<keyword evidence="2" id="KW-0472">Membrane</keyword>
<feature type="transmembrane region" description="Helical" evidence="2">
    <location>
        <begin position="6"/>
        <end position="28"/>
    </location>
</feature>
<proteinExistence type="predicted"/>
<sequence length="448" mass="52457">MELSVWVTMIAVCLSIFSLFVCLCIWAIKGCYYVYGLIYPQSYEKYNILELNLIYNRGKVYRNAIFAGLLSLYNKGLITISLHPKHWTDVRKLRFTLTEQFEYTELSEDEQYLVDWLFQHKEGYQFRLNTIAGPLPNETEDIERLQFYRERLWQLNEDLAEWKEVLQNTWNLKKLQEKMWIRKLFVLLGGLTITMICILLFLGELEEIWLVSPIIVVGFGWLLIFLYVTDWSRNALLIYAGCMCAVCIIYGIVQNPNVLLIIIAIFCCLLPVYVLPFSRKQLRYSQVRWFKRHLMRGKYQYVDDPQRLEYLIQASIVLQCGEVFMDRHQEWIEWQTDEHEENHTFLMHAWQMVEAEAAIFDLYPVVARWRGRYEVVHSEDGEDCVAYYYDDYYSSDYYDASDPASGDSDYYSSDSSSDSSSNDSSSDSSSSSSDSSDSSSSSSSSSSD</sequence>
<evidence type="ECO:0000256" key="2">
    <source>
        <dbReference type="SAM" id="Phobius"/>
    </source>
</evidence>
<feature type="region of interest" description="Disordered" evidence="1">
    <location>
        <begin position="403"/>
        <end position="448"/>
    </location>
</feature>
<evidence type="ECO:0000256" key="1">
    <source>
        <dbReference type="SAM" id="MobiDB-lite"/>
    </source>
</evidence>
<dbReference type="RefSeq" id="WP_060532110.1">
    <property type="nucleotide sequence ID" value="NZ_CP013023.1"/>
</dbReference>
<dbReference type="Proteomes" id="UP000078148">
    <property type="component" value="Chromosome"/>
</dbReference>
<evidence type="ECO:0000259" key="3">
    <source>
        <dbReference type="Pfam" id="PF20990"/>
    </source>
</evidence>
<feature type="domain" description="Predicted membrane protein YciQ-like C-terminal" evidence="3">
    <location>
        <begin position="51"/>
        <end position="228"/>
    </location>
</feature>
<keyword evidence="5" id="KW-1185">Reference proteome</keyword>
<gene>
    <name evidence="4" type="ORF">AR543_04280</name>
</gene>
<reference evidence="5" key="1">
    <citation type="submission" date="2015-10" db="EMBL/GenBank/DDBJ databases">
        <title>Genome of Paenibacillus bovis sp. nov.</title>
        <authorList>
            <person name="Wu Z."/>
            <person name="Gao C."/>
            <person name="Liu Z."/>
            <person name="Zheng H."/>
        </authorList>
    </citation>
    <scope>NUCLEOTIDE SEQUENCE [LARGE SCALE GENOMIC DNA]</scope>
    <source>
        <strain evidence="5">BD3526</strain>
    </source>
</reference>
<name>A0A172ZCG5_9BACL</name>
<keyword evidence="2" id="KW-0812">Transmembrane</keyword>
<dbReference type="Pfam" id="PF20990">
    <property type="entry name" value="DUF2207_C"/>
    <property type="match status" value="1"/>
</dbReference>
<feature type="transmembrane region" description="Helical" evidence="2">
    <location>
        <begin position="208"/>
        <end position="228"/>
    </location>
</feature>
<protein>
    <recommendedName>
        <fullName evidence="3">Predicted membrane protein YciQ-like C-terminal domain-containing protein</fullName>
    </recommendedName>
</protein>
<feature type="transmembrane region" description="Helical" evidence="2">
    <location>
        <begin position="235"/>
        <end position="253"/>
    </location>
</feature>
<feature type="transmembrane region" description="Helical" evidence="2">
    <location>
        <begin position="184"/>
        <end position="202"/>
    </location>
</feature>
<dbReference type="AlphaFoldDB" id="A0A172ZCG5"/>
<accession>A0A172ZCG5</accession>
<feature type="transmembrane region" description="Helical" evidence="2">
    <location>
        <begin position="259"/>
        <end position="278"/>
    </location>
</feature>
<reference evidence="4 5" key="2">
    <citation type="journal article" date="2016" name="Int. J. Syst. Evol. Microbiol.">
        <title>Paenibacillus bovis sp. nov., isolated from raw yak (Bos grunniens) milk.</title>
        <authorList>
            <person name="Gao C."/>
            <person name="Han J."/>
            <person name="Liu Z."/>
            <person name="Xu X."/>
            <person name="Hang F."/>
            <person name="Wu Z."/>
        </authorList>
    </citation>
    <scope>NUCLEOTIDE SEQUENCE [LARGE SCALE GENOMIC DNA]</scope>
    <source>
        <strain evidence="4 5">BD3526</strain>
    </source>
</reference>
<dbReference type="STRING" id="1616788.AR543_04280"/>
<dbReference type="OrthoDB" id="5507254at2"/>
<organism evidence="4 5">
    <name type="scientific">Paenibacillus bovis</name>
    <dbReference type="NCBI Taxonomy" id="1616788"/>
    <lineage>
        <taxon>Bacteria</taxon>
        <taxon>Bacillati</taxon>
        <taxon>Bacillota</taxon>
        <taxon>Bacilli</taxon>
        <taxon>Bacillales</taxon>
        <taxon>Paenibacillaceae</taxon>
        <taxon>Paenibacillus</taxon>
    </lineage>
</organism>
<keyword evidence="2" id="KW-1133">Transmembrane helix</keyword>